<evidence type="ECO:0000256" key="2">
    <source>
        <dbReference type="ARBA" id="ARBA00022679"/>
    </source>
</evidence>
<dbReference type="InterPro" id="IPR054871">
    <property type="entry name" value="KDG_KDGal_kin_Halo"/>
</dbReference>
<dbReference type="InterPro" id="IPR011611">
    <property type="entry name" value="PfkB_dom"/>
</dbReference>
<dbReference type="OrthoDB" id="96179at2157"/>
<keyword evidence="6" id="KW-1185">Reference proteome</keyword>
<dbReference type="PANTHER" id="PTHR43085:SF57">
    <property type="entry name" value="CARBOHYDRATE KINASE PFKB DOMAIN-CONTAINING PROTEIN"/>
    <property type="match status" value="1"/>
</dbReference>
<evidence type="ECO:0000259" key="4">
    <source>
        <dbReference type="Pfam" id="PF00294"/>
    </source>
</evidence>
<accession>A0A285NSJ9</accession>
<keyword evidence="3 5" id="KW-0418">Kinase</keyword>
<dbReference type="EMBL" id="OBEJ01000002">
    <property type="protein sequence ID" value="SNZ12474.1"/>
    <property type="molecule type" value="Genomic_DNA"/>
</dbReference>
<protein>
    <submittedName>
        <fullName evidence="5">2-dehydro-3-deoxygluconokinase</fullName>
    </submittedName>
</protein>
<name>A0A285NSJ9_NATPI</name>
<dbReference type="AlphaFoldDB" id="A0A285NSJ9"/>
<proteinExistence type="inferred from homology"/>
<feature type="domain" description="Carbohydrate kinase PfkB" evidence="4">
    <location>
        <begin position="1"/>
        <end position="297"/>
    </location>
</feature>
<evidence type="ECO:0000313" key="6">
    <source>
        <dbReference type="Proteomes" id="UP000219453"/>
    </source>
</evidence>
<dbReference type="Pfam" id="PF00294">
    <property type="entry name" value="PfkB"/>
    <property type="match status" value="1"/>
</dbReference>
<dbReference type="RefSeq" id="WP_097008700.1">
    <property type="nucleotide sequence ID" value="NZ_OBEJ01000002.1"/>
</dbReference>
<reference evidence="5 6" key="1">
    <citation type="submission" date="2017-09" db="EMBL/GenBank/DDBJ databases">
        <authorList>
            <person name="Ehlers B."/>
            <person name="Leendertz F.H."/>
        </authorList>
    </citation>
    <scope>NUCLEOTIDE SEQUENCE [LARGE SCALE GENOMIC DNA]</scope>
    <source>
        <strain evidence="5 6">DSM 27208</strain>
    </source>
</reference>
<keyword evidence="2" id="KW-0808">Transferase</keyword>
<sequence>MSDLVTFGETMLRLSPPKGERIETATDVEFRAAGAESNVAVAADRLGASSTWLSKLPDSPLGRKVVADLRQHGIGVDVSWSNEGRQGTYYLEYGGKPRGTNVIYDRDDAAVQSARAEELNVQEIRDARAFHTTGITPALSNQLAETTAKLLKVAKDADTTTSFDVNYRSKLWSPSEARNTLMRLFPAVDVLIFAHKDAERILDWDGEARQLAHHLVSKFDLQTAVVTHGEHGALACHDNTVHEQGVYEADTFDPIGTGDAFVGAFLARRLAGDDVPRAMDYAAATASLKRTISGDVATVTKREVESVMGEEFDDVSR</sequence>
<dbReference type="GO" id="GO:0016301">
    <property type="term" value="F:kinase activity"/>
    <property type="evidence" value="ECO:0007669"/>
    <property type="project" value="UniProtKB-KW"/>
</dbReference>
<evidence type="ECO:0000313" key="5">
    <source>
        <dbReference type="EMBL" id="SNZ12474.1"/>
    </source>
</evidence>
<dbReference type="PANTHER" id="PTHR43085">
    <property type="entry name" value="HEXOKINASE FAMILY MEMBER"/>
    <property type="match status" value="1"/>
</dbReference>
<organism evidence="5 6">
    <name type="scientific">Natronoarchaeum philippinense</name>
    <dbReference type="NCBI Taxonomy" id="558529"/>
    <lineage>
        <taxon>Archaea</taxon>
        <taxon>Methanobacteriati</taxon>
        <taxon>Methanobacteriota</taxon>
        <taxon>Stenosarchaea group</taxon>
        <taxon>Halobacteria</taxon>
        <taxon>Halobacteriales</taxon>
        <taxon>Natronoarchaeaceae</taxon>
    </lineage>
</organism>
<dbReference type="CDD" id="cd01166">
    <property type="entry name" value="KdgK"/>
    <property type="match status" value="1"/>
</dbReference>
<dbReference type="SUPFAM" id="SSF53613">
    <property type="entry name" value="Ribokinase-like"/>
    <property type="match status" value="1"/>
</dbReference>
<evidence type="ECO:0000256" key="1">
    <source>
        <dbReference type="ARBA" id="ARBA00010688"/>
    </source>
</evidence>
<dbReference type="NCBIfam" id="NF041332">
    <property type="entry name" value="KDG_KDGal_kin_Halo"/>
    <property type="match status" value="1"/>
</dbReference>
<comment type="similarity">
    <text evidence="1">Belongs to the carbohydrate kinase PfkB family.</text>
</comment>
<evidence type="ECO:0000256" key="3">
    <source>
        <dbReference type="ARBA" id="ARBA00022777"/>
    </source>
</evidence>
<gene>
    <name evidence="5" type="ORF">SAMN06269185_1763</name>
</gene>
<dbReference type="InterPro" id="IPR050306">
    <property type="entry name" value="PfkB_Carbo_kinase"/>
</dbReference>
<dbReference type="Proteomes" id="UP000219453">
    <property type="component" value="Unassembled WGS sequence"/>
</dbReference>
<dbReference type="Gene3D" id="3.40.1190.20">
    <property type="match status" value="1"/>
</dbReference>
<dbReference type="InterPro" id="IPR029056">
    <property type="entry name" value="Ribokinase-like"/>
</dbReference>